<dbReference type="EMBL" id="LKEV01000010">
    <property type="protein sequence ID" value="KQB83413.1"/>
    <property type="molecule type" value="Genomic_DNA"/>
</dbReference>
<dbReference type="InterPro" id="IPR000683">
    <property type="entry name" value="Gfo/Idh/MocA-like_OxRdtase_N"/>
</dbReference>
<dbReference type="Gene3D" id="3.40.50.720">
    <property type="entry name" value="NAD(P)-binding Rossmann-like Domain"/>
    <property type="match status" value="2"/>
</dbReference>
<evidence type="ECO:0000313" key="6">
    <source>
        <dbReference type="EMBL" id="KQB83413.1"/>
    </source>
</evidence>
<evidence type="ECO:0000256" key="2">
    <source>
        <dbReference type="ARBA" id="ARBA00022692"/>
    </source>
</evidence>
<accession>A0A0Q0TWW5</accession>
<dbReference type="STRING" id="1544413.Clow_02295"/>
<dbReference type="OrthoDB" id="9760689at2"/>
<keyword evidence="2" id="KW-0812">Transmembrane</keyword>
<dbReference type="PATRIC" id="fig|1544413.3.peg.2298"/>
<keyword evidence="3" id="KW-1133">Transmembrane helix</keyword>
<dbReference type="GO" id="GO:0022857">
    <property type="term" value="F:transmembrane transporter activity"/>
    <property type="evidence" value="ECO:0007669"/>
    <property type="project" value="InterPro"/>
</dbReference>
<comment type="caution">
    <text evidence="6">The sequence shown here is derived from an EMBL/GenBank/DDBJ whole genome shotgun (WGS) entry which is preliminary data.</text>
</comment>
<evidence type="ECO:0000313" key="7">
    <source>
        <dbReference type="Proteomes" id="UP000050488"/>
    </source>
</evidence>
<dbReference type="SUPFAM" id="SSF51735">
    <property type="entry name" value="NAD(P)-binding Rossmann-fold domains"/>
    <property type="match status" value="2"/>
</dbReference>
<gene>
    <name evidence="6" type="ORF">Clow_02295</name>
</gene>
<dbReference type="Proteomes" id="UP000050488">
    <property type="component" value="Unassembled WGS sequence"/>
</dbReference>
<dbReference type="PRINTS" id="PR01035">
    <property type="entry name" value="TCRTETA"/>
</dbReference>
<dbReference type="GO" id="GO:0000166">
    <property type="term" value="F:nucleotide binding"/>
    <property type="evidence" value="ECO:0007669"/>
    <property type="project" value="InterPro"/>
</dbReference>
<dbReference type="Pfam" id="PF01408">
    <property type="entry name" value="GFO_IDH_MocA"/>
    <property type="match status" value="1"/>
</dbReference>
<dbReference type="InterPro" id="IPR001958">
    <property type="entry name" value="Tet-R_TetA/multi-R_MdtG-like"/>
</dbReference>
<reference evidence="6 7" key="1">
    <citation type="submission" date="2015-10" db="EMBL/GenBank/DDBJ databases">
        <title>Corynebacteirum lowii and Corynebacterium oculi species nova, derived from human clinical disease and and emended description of Corynebacterium mastiditis.</title>
        <authorList>
            <person name="Bernard K."/>
            <person name="Pacheco A.L."/>
            <person name="Mcdougall C."/>
            <person name="Burtx T."/>
            <person name="Weibe D."/>
            <person name="Tyler S."/>
            <person name="Olson A.B."/>
            <person name="Cnockaert M."/>
            <person name="Eguchi H."/>
            <person name="Kuwahara T."/>
            <person name="Nakayama-Imaohji H."/>
            <person name="Boudewijins M."/>
            <person name="Van Hoecke F."/>
            <person name="Bernier A.-M."/>
            <person name="Vandamme P."/>
        </authorList>
    </citation>
    <scope>NUCLEOTIDE SEQUENCE [LARGE SCALE GENOMIC DNA]</scope>
    <source>
        <strain evidence="6 7">NML 130206</strain>
    </source>
</reference>
<dbReference type="GO" id="GO:0016020">
    <property type="term" value="C:membrane"/>
    <property type="evidence" value="ECO:0007669"/>
    <property type="project" value="UniProtKB-SubCell"/>
</dbReference>
<keyword evidence="7" id="KW-1185">Reference proteome</keyword>
<dbReference type="InterPro" id="IPR036291">
    <property type="entry name" value="NAD(P)-bd_dom_sf"/>
</dbReference>
<name>A0A0Q0TWW5_9CORY</name>
<organism evidence="6 7">
    <name type="scientific">Corynebacterium lowii</name>
    <dbReference type="NCBI Taxonomy" id="1544413"/>
    <lineage>
        <taxon>Bacteria</taxon>
        <taxon>Bacillati</taxon>
        <taxon>Actinomycetota</taxon>
        <taxon>Actinomycetes</taxon>
        <taxon>Mycobacteriales</taxon>
        <taxon>Corynebacteriaceae</taxon>
        <taxon>Corynebacterium</taxon>
    </lineage>
</organism>
<evidence type="ECO:0000259" key="5">
    <source>
        <dbReference type="Pfam" id="PF01408"/>
    </source>
</evidence>
<feature type="domain" description="Gfo/Idh/MocA-like oxidoreductase N-terminal" evidence="5">
    <location>
        <begin position="404"/>
        <end position="522"/>
    </location>
</feature>
<dbReference type="AlphaFoldDB" id="A0A0Q0TWW5"/>
<proteinExistence type="predicted"/>
<sequence>MNEMTARGVLRPVVAVVTGATGAVGASAVRELTRGLGPGDALVLVGRSGDRLEALRGEANAENPTLAVWCEEFSLPAGGGPGEIGETASVVLNRIAEHPAASGAVAVGSAVLLNAIGPSASVSVPLAAAALRAGFHVVDPGGSDRVIGEADGPAREGARAALFGAGVQPGLTGMMMARAVLLAGDPADSRVTMLVGGRQRLTRSTLDEYLGSLSADGGWPGGIWRDGRVVRGHGSSEVAIPGYAPPEGATVSVHLDEEYAHRAGALGVGELRAANLMDAPQTVSAMRRWVAGEMTADAVAEVSAQEVAQTASDAAGKRPWFGIDVHVSGATGLEVRARFRCEDSYAASGMAAAQAARAVVGRGTTGAIAPGAHWASATAAADPWAAWPEVTISCERREGEPGGVAVIGAGFGAHYARALAGAPRARLSCIGGRGGPSGRALAEELGVTYVSLGDASIPSRERMPGALAGAVVAVRSEIVGGEGDRIAEGFLRAGIPVLQELPLAPDAVSRQLTLARRHGTRFLACGLYEYTAPVRWFIRAVEHLRCRTRVTHVLLRTSHQIMDRAGLILAEALGAVPVGSHSTAGTAAPEWALVFGRWGRIPVDVMVARRLDPRDPDNHSQPFMSAVVETADGELTWEGPAAAPRWYPRPHSRGGRIADPEGATEVTWLPPGGDADASTWGGVVGRVWPEAIRAAVADLTAGGASPEEARRRDRRTLLVLRWWYDVSARLPTPARITSREPVRIEPPEVEP</sequence>
<keyword evidence="4" id="KW-0472">Membrane</keyword>
<evidence type="ECO:0000256" key="1">
    <source>
        <dbReference type="ARBA" id="ARBA00004141"/>
    </source>
</evidence>
<protein>
    <submittedName>
        <fullName evidence="6">Oxidoreductase family, NAD-binding Rossmann fold</fullName>
    </submittedName>
</protein>
<evidence type="ECO:0000256" key="3">
    <source>
        <dbReference type="ARBA" id="ARBA00022989"/>
    </source>
</evidence>
<comment type="subcellular location">
    <subcellularLocation>
        <location evidence="1">Membrane</location>
        <topology evidence="1">Multi-pass membrane protein</topology>
    </subcellularLocation>
</comment>
<evidence type="ECO:0000256" key="4">
    <source>
        <dbReference type="ARBA" id="ARBA00023136"/>
    </source>
</evidence>